<dbReference type="Proteomes" id="UP001138997">
    <property type="component" value="Unassembled WGS sequence"/>
</dbReference>
<proteinExistence type="predicted"/>
<dbReference type="AlphaFoldDB" id="A0A9X1NAD4"/>
<name>A0A9X1NAD4_9ACTN</name>
<dbReference type="InterPro" id="IPR025643">
    <property type="entry name" value="R2K_3"/>
</dbReference>
<accession>A0A9X1NAD4</accession>
<sequence>MLLVPGDPLRPRRPDEHYAAEAAHARDLGLEVVCVDHDALVRGDARSVVVKDGGRALYRGWMLSASQYAGLAQALEAQGVQMVTSAEDYRRAHELPCWYRDLASVTPQAAWSSDDSREGFDHARSRLGSGAAVLRDYTKSMKHYWHEAAFIPDLEDAQAAWKVASRFRELREDDFTGGYVLRRFEEFGPAEVRTWWVGGVCVLAGPHPDSPEALPAATVDTQPYASIVGALGLPFVTVDLAQRRDGVWRVIELGDGQVSDCPASNIAELAGHYASLG</sequence>
<evidence type="ECO:0000313" key="2">
    <source>
        <dbReference type="EMBL" id="MCD5310478.1"/>
    </source>
</evidence>
<gene>
    <name evidence="2" type="ORF">LR394_06195</name>
</gene>
<comment type="caution">
    <text evidence="2">The sequence shown here is derived from an EMBL/GenBank/DDBJ whole genome shotgun (WGS) entry which is preliminary data.</text>
</comment>
<evidence type="ECO:0000313" key="3">
    <source>
        <dbReference type="Proteomes" id="UP001138997"/>
    </source>
</evidence>
<organism evidence="2 3">
    <name type="scientific">Kineosporia babensis</name>
    <dbReference type="NCBI Taxonomy" id="499548"/>
    <lineage>
        <taxon>Bacteria</taxon>
        <taxon>Bacillati</taxon>
        <taxon>Actinomycetota</taxon>
        <taxon>Actinomycetes</taxon>
        <taxon>Kineosporiales</taxon>
        <taxon>Kineosporiaceae</taxon>
        <taxon>Kineosporia</taxon>
    </lineage>
</organism>
<keyword evidence="3" id="KW-1185">Reference proteome</keyword>
<dbReference type="Pfam" id="PF14243">
    <property type="entry name" value="R2K_3"/>
    <property type="match status" value="1"/>
</dbReference>
<dbReference type="EMBL" id="JAJOMB010000003">
    <property type="protein sequence ID" value="MCD5310478.1"/>
    <property type="molecule type" value="Genomic_DNA"/>
</dbReference>
<protein>
    <submittedName>
        <fullName evidence="2">ATP-grasp domain-containing protein</fullName>
    </submittedName>
</protein>
<reference evidence="2" key="1">
    <citation type="submission" date="2021-11" db="EMBL/GenBank/DDBJ databases">
        <title>Streptomyces corallinus and Kineosporia corallina sp. nov., two new coral-derived marine actinobacteria.</title>
        <authorList>
            <person name="Buangrab K."/>
            <person name="Sutthacheep M."/>
            <person name="Yeemin T."/>
            <person name="Harunari E."/>
            <person name="Igarashi Y."/>
            <person name="Sripreechasak P."/>
            <person name="Kanchanasin P."/>
            <person name="Tanasupawat S."/>
            <person name="Phongsopitanun W."/>
        </authorList>
    </citation>
    <scope>NUCLEOTIDE SEQUENCE</scope>
    <source>
        <strain evidence="2">JCM 31032</strain>
    </source>
</reference>
<evidence type="ECO:0000259" key="1">
    <source>
        <dbReference type="Pfam" id="PF14243"/>
    </source>
</evidence>
<feature type="domain" description="ATP-grasp" evidence="1">
    <location>
        <begin position="127"/>
        <end position="267"/>
    </location>
</feature>